<dbReference type="EC" id="3.2.1.21" evidence="4"/>
<evidence type="ECO:0000256" key="1">
    <source>
        <dbReference type="ARBA" id="ARBA00000448"/>
    </source>
</evidence>
<reference evidence="16" key="1">
    <citation type="journal article" date="2015" name="PLoS Genet.">
        <title>Genome Sequence and Transcriptome Analyses of Chrysochromulina tobin: Metabolic Tools for Enhanced Algal Fitness in the Prominent Order Prymnesiales (Haptophyceae).</title>
        <authorList>
            <person name="Hovde B.T."/>
            <person name="Deodato C.R."/>
            <person name="Hunsperger H.M."/>
            <person name="Ryken S.A."/>
            <person name="Yost W."/>
            <person name="Jha R.K."/>
            <person name="Patterson J."/>
            <person name="Monnat R.J. Jr."/>
            <person name="Barlow S.B."/>
            <person name="Starkenburg S.R."/>
            <person name="Cattolico R.A."/>
        </authorList>
    </citation>
    <scope>NUCLEOTIDE SEQUENCE</scope>
    <source>
        <strain evidence="16">CCMP291</strain>
    </source>
</reference>
<evidence type="ECO:0000256" key="6">
    <source>
        <dbReference type="ARBA" id="ARBA00022729"/>
    </source>
</evidence>
<comment type="similarity">
    <text evidence="3">Belongs to the glycosyl hydrolase 3 family.</text>
</comment>
<dbReference type="InterPro" id="IPR036962">
    <property type="entry name" value="Glyco_hydro_3_N_sf"/>
</dbReference>
<dbReference type="Gene3D" id="3.20.20.300">
    <property type="entry name" value="Glycoside hydrolase, family 3, N-terminal domain"/>
    <property type="match status" value="2"/>
</dbReference>
<accession>A0A0M0J9Y8</accession>
<organism evidence="15 16">
    <name type="scientific">Chrysochromulina tobinii</name>
    <dbReference type="NCBI Taxonomy" id="1460289"/>
    <lineage>
        <taxon>Eukaryota</taxon>
        <taxon>Haptista</taxon>
        <taxon>Haptophyta</taxon>
        <taxon>Prymnesiophyceae</taxon>
        <taxon>Prymnesiales</taxon>
        <taxon>Chrysochromulinaceae</taxon>
        <taxon>Chrysochromulina</taxon>
    </lineage>
</organism>
<evidence type="ECO:0000256" key="11">
    <source>
        <dbReference type="ARBA" id="ARBA00041276"/>
    </source>
</evidence>
<comment type="subcellular location">
    <subcellularLocation>
        <location evidence="2">Secreted</location>
    </subcellularLocation>
</comment>
<evidence type="ECO:0000256" key="5">
    <source>
        <dbReference type="ARBA" id="ARBA00022525"/>
    </source>
</evidence>
<dbReference type="GO" id="GO:0008422">
    <property type="term" value="F:beta-glucosidase activity"/>
    <property type="evidence" value="ECO:0007669"/>
    <property type="project" value="UniProtKB-EC"/>
</dbReference>
<gene>
    <name evidence="15" type="ORF">Ctob_005649</name>
</gene>
<name>A0A0M0J9Y8_9EUKA</name>
<evidence type="ECO:0000256" key="13">
    <source>
        <dbReference type="ARBA" id="ARBA00041808"/>
    </source>
</evidence>
<evidence type="ECO:0000259" key="14">
    <source>
        <dbReference type="SMART" id="SM01217"/>
    </source>
</evidence>
<dbReference type="Gene3D" id="2.60.40.10">
    <property type="entry name" value="Immunoglobulins"/>
    <property type="match status" value="1"/>
</dbReference>
<comment type="function">
    <text evidence="9">Beta-glucosidases are one of a number of cellulolytic enzymes involved in the degradation of cellulosic biomass. Catalyzes the last step releasing glucose from the inhibitory cellobiose.</text>
</comment>
<evidence type="ECO:0000256" key="7">
    <source>
        <dbReference type="ARBA" id="ARBA00022801"/>
    </source>
</evidence>
<evidence type="ECO:0000313" key="15">
    <source>
        <dbReference type="EMBL" id="KOO23386.1"/>
    </source>
</evidence>
<dbReference type="InterPro" id="IPR036881">
    <property type="entry name" value="Glyco_hydro_3_C_sf"/>
</dbReference>
<dbReference type="AlphaFoldDB" id="A0A0M0J9Y8"/>
<protein>
    <recommendedName>
        <fullName evidence="10">Probable beta-glucosidase G</fullName>
        <ecNumber evidence="4">3.2.1.21</ecNumber>
    </recommendedName>
    <alternativeName>
        <fullName evidence="11">Beta-D-glucoside glucohydrolase G</fullName>
    </alternativeName>
    <alternativeName>
        <fullName evidence="12">Cellobiase G</fullName>
    </alternativeName>
    <alternativeName>
        <fullName evidence="13">Gentiobiase G</fullName>
    </alternativeName>
</protein>
<evidence type="ECO:0000256" key="12">
    <source>
        <dbReference type="ARBA" id="ARBA00041601"/>
    </source>
</evidence>
<dbReference type="GO" id="GO:0009251">
    <property type="term" value="P:glucan catabolic process"/>
    <property type="evidence" value="ECO:0007669"/>
    <property type="project" value="TreeGrafter"/>
</dbReference>
<dbReference type="GO" id="GO:0005576">
    <property type="term" value="C:extracellular region"/>
    <property type="evidence" value="ECO:0007669"/>
    <property type="project" value="UniProtKB-SubCell"/>
</dbReference>
<keyword evidence="6" id="KW-0732">Signal</keyword>
<evidence type="ECO:0000256" key="4">
    <source>
        <dbReference type="ARBA" id="ARBA00012744"/>
    </source>
</evidence>
<dbReference type="PANTHER" id="PTHR42715:SF12">
    <property type="entry name" value="BETA-GLUCOSIDASE G-RELATED"/>
    <property type="match status" value="1"/>
</dbReference>
<dbReference type="PANTHER" id="PTHR42715">
    <property type="entry name" value="BETA-GLUCOSIDASE"/>
    <property type="match status" value="1"/>
</dbReference>
<dbReference type="InterPro" id="IPR050288">
    <property type="entry name" value="Cellulose_deg_GH3"/>
</dbReference>
<dbReference type="InterPro" id="IPR002772">
    <property type="entry name" value="Glyco_hydro_3_C"/>
</dbReference>
<dbReference type="Gene3D" id="3.40.50.1700">
    <property type="entry name" value="Glycoside hydrolase family 3 C-terminal domain"/>
    <property type="match status" value="2"/>
</dbReference>
<dbReference type="Pfam" id="PF01915">
    <property type="entry name" value="Glyco_hydro_3_C"/>
    <property type="match status" value="1"/>
</dbReference>
<feature type="domain" description="Fibronectin type III-like" evidence="14">
    <location>
        <begin position="467"/>
        <end position="536"/>
    </location>
</feature>
<proteinExistence type="inferred from homology"/>
<sequence>MVQPAVQGIQSKGVVANAKHWVNNNQETDRSSVDEEVDERTRFEMYYPPFEGAIAADVGSFMCSYNKINAKSVPGSGWSCENPETLQRDLKDRLGFKGWVMSDWGATHSMSIMAGLDQEMPGSSYMGDDAIAKAVQSGSVPDSRVDDAALRILTPLFAVGVFDRNNTNTQSNNVSSPEHQALARSLAARSIVLLKNDKSTLPLSSSAGLKLALIGRTAMDPVVAGGGSGEVKPSSKPRPYDAILAKMGLTSPPAPPLQPTPPACNPAGTKCVYYDDGSDIERSAKTAAEADVAIVFVATSSSEGHDRGSLSFDGNADELVAKVAASGVARTVVTAVAPGAALTPWRNSVDAITFGFMPGQEYGNALADVLFGDVNPSAKLPLTLPTRENEVNFTESDWPGVGKPQRVATYSEKLLVGYRWYDAHGVTPAFPFGHGLSYSTFTLSNLHASRDAVGVLLSNTGTVYGAAAPQLYLTFPAAAGEPPFQLKGFTSIPMPPGTFVNVTFPLDLRSRSIWDVETHSWAEVKGTFGVTVGFSSRDPKALKGSFNTE</sequence>
<dbReference type="SMART" id="SM01217">
    <property type="entry name" value="Fn3_like"/>
    <property type="match status" value="1"/>
</dbReference>
<keyword evidence="5" id="KW-0964">Secreted</keyword>
<dbReference type="Proteomes" id="UP000037460">
    <property type="component" value="Unassembled WGS sequence"/>
</dbReference>
<comment type="caution">
    <text evidence="15">The sequence shown here is derived from an EMBL/GenBank/DDBJ whole genome shotgun (WGS) entry which is preliminary data.</text>
</comment>
<dbReference type="Pfam" id="PF00933">
    <property type="entry name" value="Glyco_hydro_3"/>
    <property type="match status" value="1"/>
</dbReference>
<dbReference type="SUPFAM" id="SSF51445">
    <property type="entry name" value="(Trans)glycosidases"/>
    <property type="match status" value="1"/>
</dbReference>
<evidence type="ECO:0000256" key="9">
    <source>
        <dbReference type="ARBA" id="ARBA00024983"/>
    </source>
</evidence>
<dbReference type="Pfam" id="PF14310">
    <property type="entry name" value="Fn3-like"/>
    <property type="match status" value="1"/>
</dbReference>
<evidence type="ECO:0000256" key="2">
    <source>
        <dbReference type="ARBA" id="ARBA00004613"/>
    </source>
</evidence>
<dbReference type="OrthoDB" id="416222at2759"/>
<dbReference type="PRINTS" id="PR00133">
    <property type="entry name" value="GLHYDRLASE3"/>
</dbReference>
<keyword evidence="7" id="KW-0378">Hydrolase</keyword>
<dbReference type="EMBL" id="JWZX01003197">
    <property type="protein sequence ID" value="KOO23386.1"/>
    <property type="molecule type" value="Genomic_DNA"/>
</dbReference>
<dbReference type="SUPFAM" id="SSF52279">
    <property type="entry name" value="Beta-D-glucan exohydrolase, C-terminal domain"/>
    <property type="match status" value="1"/>
</dbReference>
<dbReference type="InterPro" id="IPR026891">
    <property type="entry name" value="Fn3-like"/>
</dbReference>
<keyword evidence="16" id="KW-1185">Reference proteome</keyword>
<keyword evidence="8" id="KW-0326">Glycosidase</keyword>
<evidence type="ECO:0000256" key="10">
    <source>
        <dbReference type="ARBA" id="ARBA00039579"/>
    </source>
</evidence>
<dbReference type="InterPro" id="IPR001764">
    <property type="entry name" value="Glyco_hydro_3_N"/>
</dbReference>
<dbReference type="InterPro" id="IPR013783">
    <property type="entry name" value="Ig-like_fold"/>
</dbReference>
<evidence type="ECO:0000256" key="3">
    <source>
        <dbReference type="ARBA" id="ARBA00005336"/>
    </source>
</evidence>
<evidence type="ECO:0000256" key="8">
    <source>
        <dbReference type="ARBA" id="ARBA00023295"/>
    </source>
</evidence>
<dbReference type="InterPro" id="IPR017853">
    <property type="entry name" value="GH"/>
</dbReference>
<evidence type="ECO:0000313" key="16">
    <source>
        <dbReference type="Proteomes" id="UP000037460"/>
    </source>
</evidence>
<comment type="catalytic activity">
    <reaction evidence="1">
        <text>Hydrolysis of terminal, non-reducing beta-D-glucosyl residues with release of beta-D-glucose.</text>
        <dbReference type="EC" id="3.2.1.21"/>
    </reaction>
</comment>